<reference evidence="2" key="1">
    <citation type="journal article" date="2014" name="Science">
        <title>Ancient hybridizations among the ancestral genomes of bread wheat.</title>
        <authorList>
            <consortium name="International Wheat Genome Sequencing Consortium,"/>
            <person name="Marcussen T."/>
            <person name="Sandve S.R."/>
            <person name="Heier L."/>
            <person name="Spannagl M."/>
            <person name="Pfeifer M."/>
            <person name="Jakobsen K.S."/>
            <person name="Wulff B.B."/>
            <person name="Steuernagel B."/>
            <person name="Mayer K.F."/>
            <person name="Olsen O.A."/>
        </authorList>
    </citation>
    <scope>NUCLEOTIDE SEQUENCE [LARGE SCALE GENOMIC DNA]</scope>
    <source>
        <strain evidence="2">cv. AL8/78</strain>
    </source>
</reference>
<reference evidence="1" key="4">
    <citation type="submission" date="2019-03" db="UniProtKB">
        <authorList>
            <consortium name="EnsemblPlants"/>
        </authorList>
    </citation>
    <scope>IDENTIFICATION</scope>
</reference>
<proteinExistence type="predicted"/>
<name>A0A453IUB9_AEGTS</name>
<reference evidence="1" key="5">
    <citation type="journal article" date="2021" name="G3 (Bethesda)">
        <title>Aegilops tauschii genome assembly Aet v5.0 features greater sequence contiguity and improved annotation.</title>
        <authorList>
            <person name="Wang L."/>
            <person name="Zhu T."/>
            <person name="Rodriguez J.C."/>
            <person name="Deal K.R."/>
            <person name="Dubcovsky J."/>
            <person name="McGuire P.E."/>
            <person name="Lux T."/>
            <person name="Spannagl M."/>
            <person name="Mayer K.F.X."/>
            <person name="Baldrich P."/>
            <person name="Meyers B.C."/>
            <person name="Huo N."/>
            <person name="Gu Y.Q."/>
            <person name="Zhou H."/>
            <person name="Devos K.M."/>
            <person name="Bennetzen J.L."/>
            <person name="Unver T."/>
            <person name="Budak H."/>
            <person name="Gulick P.J."/>
            <person name="Galiba G."/>
            <person name="Kalapos B."/>
            <person name="Nelson D.R."/>
            <person name="Li P."/>
            <person name="You F.M."/>
            <person name="Luo M.C."/>
            <person name="Dvorak J."/>
        </authorList>
    </citation>
    <scope>NUCLEOTIDE SEQUENCE [LARGE SCALE GENOMIC DNA]</scope>
    <source>
        <strain evidence="1">cv. AL8/78</strain>
    </source>
</reference>
<evidence type="ECO:0000313" key="1">
    <source>
        <dbReference type="EnsemblPlants" id="AET4Gv20682100.3"/>
    </source>
</evidence>
<evidence type="ECO:0000313" key="2">
    <source>
        <dbReference type="Proteomes" id="UP000015105"/>
    </source>
</evidence>
<dbReference type="Gramene" id="AET4Gv20682100.3">
    <property type="protein sequence ID" value="AET4Gv20682100.3"/>
    <property type="gene ID" value="AET4Gv20682100"/>
</dbReference>
<dbReference type="Proteomes" id="UP000015105">
    <property type="component" value="Chromosome 4D"/>
</dbReference>
<reference evidence="2" key="2">
    <citation type="journal article" date="2017" name="Nat. Plants">
        <title>The Aegilops tauschii genome reveals multiple impacts of transposons.</title>
        <authorList>
            <person name="Zhao G."/>
            <person name="Zou C."/>
            <person name="Li K."/>
            <person name="Wang K."/>
            <person name="Li T."/>
            <person name="Gao L."/>
            <person name="Zhang X."/>
            <person name="Wang H."/>
            <person name="Yang Z."/>
            <person name="Liu X."/>
            <person name="Jiang W."/>
            <person name="Mao L."/>
            <person name="Kong X."/>
            <person name="Jiao Y."/>
            <person name="Jia J."/>
        </authorList>
    </citation>
    <scope>NUCLEOTIDE SEQUENCE [LARGE SCALE GENOMIC DNA]</scope>
    <source>
        <strain evidence="2">cv. AL8/78</strain>
    </source>
</reference>
<keyword evidence="2" id="KW-1185">Reference proteome</keyword>
<sequence>MQTELGSNRCKLAPLDGIYPVFSVVKTYLHNHIKLVPRHFVLNLLKPDVILDSMNYQLSRIFLSDRKIYLHI</sequence>
<organism evidence="1 2">
    <name type="scientific">Aegilops tauschii subsp. strangulata</name>
    <name type="common">Goatgrass</name>
    <dbReference type="NCBI Taxonomy" id="200361"/>
    <lineage>
        <taxon>Eukaryota</taxon>
        <taxon>Viridiplantae</taxon>
        <taxon>Streptophyta</taxon>
        <taxon>Embryophyta</taxon>
        <taxon>Tracheophyta</taxon>
        <taxon>Spermatophyta</taxon>
        <taxon>Magnoliopsida</taxon>
        <taxon>Liliopsida</taxon>
        <taxon>Poales</taxon>
        <taxon>Poaceae</taxon>
        <taxon>BOP clade</taxon>
        <taxon>Pooideae</taxon>
        <taxon>Triticodae</taxon>
        <taxon>Triticeae</taxon>
        <taxon>Triticinae</taxon>
        <taxon>Aegilops</taxon>
    </lineage>
</organism>
<dbReference type="EnsemblPlants" id="AET4Gv20682100.3">
    <property type="protein sequence ID" value="AET4Gv20682100.3"/>
    <property type="gene ID" value="AET4Gv20682100"/>
</dbReference>
<accession>A0A453IUB9</accession>
<protein>
    <submittedName>
        <fullName evidence="1">Uncharacterized protein</fullName>
    </submittedName>
</protein>
<reference evidence="1" key="3">
    <citation type="journal article" date="2017" name="Nature">
        <title>Genome sequence of the progenitor of the wheat D genome Aegilops tauschii.</title>
        <authorList>
            <person name="Luo M.C."/>
            <person name="Gu Y.Q."/>
            <person name="Puiu D."/>
            <person name="Wang H."/>
            <person name="Twardziok S.O."/>
            <person name="Deal K.R."/>
            <person name="Huo N."/>
            <person name="Zhu T."/>
            <person name="Wang L."/>
            <person name="Wang Y."/>
            <person name="McGuire P.E."/>
            <person name="Liu S."/>
            <person name="Long H."/>
            <person name="Ramasamy R.K."/>
            <person name="Rodriguez J.C."/>
            <person name="Van S.L."/>
            <person name="Yuan L."/>
            <person name="Wang Z."/>
            <person name="Xia Z."/>
            <person name="Xiao L."/>
            <person name="Anderson O.D."/>
            <person name="Ouyang S."/>
            <person name="Liang Y."/>
            <person name="Zimin A.V."/>
            <person name="Pertea G."/>
            <person name="Qi P."/>
            <person name="Bennetzen J.L."/>
            <person name="Dai X."/>
            <person name="Dawson M.W."/>
            <person name="Muller H.G."/>
            <person name="Kugler K."/>
            <person name="Rivarola-Duarte L."/>
            <person name="Spannagl M."/>
            <person name="Mayer K.F.X."/>
            <person name="Lu F.H."/>
            <person name="Bevan M.W."/>
            <person name="Leroy P."/>
            <person name="Li P."/>
            <person name="You F.M."/>
            <person name="Sun Q."/>
            <person name="Liu Z."/>
            <person name="Lyons E."/>
            <person name="Wicker T."/>
            <person name="Salzberg S.L."/>
            <person name="Devos K.M."/>
            <person name="Dvorak J."/>
        </authorList>
    </citation>
    <scope>NUCLEOTIDE SEQUENCE [LARGE SCALE GENOMIC DNA]</scope>
    <source>
        <strain evidence="1">cv. AL8/78</strain>
    </source>
</reference>
<dbReference type="AlphaFoldDB" id="A0A453IUB9"/>